<dbReference type="InterPro" id="IPR050136">
    <property type="entry name" value="FA_oxidation_alpha_subunit"/>
</dbReference>
<dbReference type="PANTHER" id="PTHR43612">
    <property type="entry name" value="TRIFUNCTIONAL ENZYME SUBUNIT ALPHA"/>
    <property type="match status" value="1"/>
</dbReference>
<dbReference type="GO" id="GO:0004300">
    <property type="term" value="F:enoyl-CoA hydratase activity"/>
    <property type="evidence" value="ECO:0007669"/>
    <property type="project" value="UniProtKB-EC"/>
</dbReference>
<dbReference type="PROSITE" id="PS00067">
    <property type="entry name" value="3HCDH"/>
    <property type="match status" value="1"/>
</dbReference>
<dbReference type="InterPro" id="IPR036291">
    <property type="entry name" value="NAD(P)-bd_dom_sf"/>
</dbReference>
<reference evidence="15 16" key="1">
    <citation type="journal article" date="2016" name="Nat. Commun.">
        <title>Thousands of microbial genomes shed light on interconnected biogeochemical processes in an aquifer system.</title>
        <authorList>
            <person name="Anantharaman K."/>
            <person name="Brown C.T."/>
            <person name="Hug L.A."/>
            <person name="Sharon I."/>
            <person name="Castelle C.J."/>
            <person name="Probst A.J."/>
            <person name="Thomas B.C."/>
            <person name="Singh A."/>
            <person name="Wilkins M.J."/>
            <person name="Karaoz U."/>
            <person name="Brodie E.L."/>
            <person name="Williams K.H."/>
            <person name="Hubbard S.S."/>
            <person name="Banfield J.F."/>
        </authorList>
    </citation>
    <scope>NUCLEOTIDE SEQUENCE [LARGE SCALE GENOMIC DNA]</scope>
</reference>
<evidence type="ECO:0000256" key="9">
    <source>
        <dbReference type="ARBA" id="ARBA00023098"/>
    </source>
</evidence>
<name>A0A1F6TK06_9PROT</name>
<keyword evidence="11" id="KW-0511">Multifunctional enzyme</keyword>
<dbReference type="UniPathway" id="UPA00659"/>
<evidence type="ECO:0000313" key="16">
    <source>
        <dbReference type="Proteomes" id="UP000178885"/>
    </source>
</evidence>
<dbReference type="InterPro" id="IPR008927">
    <property type="entry name" value="6-PGluconate_DH-like_C_sf"/>
</dbReference>
<keyword evidence="6" id="KW-0442">Lipid degradation</keyword>
<keyword evidence="10" id="KW-0456">Lyase</keyword>
<dbReference type="Proteomes" id="UP000178885">
    <property type="component" value="Unassembled WGS sequence"/>
</dbReference>
<evidence type="ECO:0000256" key="11">
    <source>
        <dbReference type="ARBA" id="ARBA00023268"/>
    </source>
</evidence>
<evidence type="ECO:0000256" key="3">
    <source>
        <dbReference type="ARBA" id="ARBA00008750"/>
    </source>
</evidence>
<evidence type="ECO:0000256" key="8">
    <source>
        <dbReference type="ARBA" id="ARBA00023027"/>
    </source>
</evidence>
<gene>
    <name evidence="15" type="ORF">A2151_04775</name>
</gene>
<dbReference type="Pfam" id="PF02737">
    <property type="entry name" value="3HCDH_N"/>
    <property type="match status" value="1"/>
</dbReference>
<keyword evidence="8" id="KW-0520">NAD</keyword>
<dbReference type="Gene3D" id="3.90.226.10">
    <property type="entry name" value="2-enoyl-CoA Hydratase, Chain A, domain 1"/>
    <property type="match status" value="1"/>
</dbReference>
<comment type="pathway">
    <text evidence="1">Lipid metabolism; fatty acid beta-oxidation.</text>
</comment>
<evidence type="ECO:0000256" key="10">
    <source>
        <dbReference type="ARBA" id="ARBA00023239"/>
    </source>
</evidence>
<evidence type="ECO:0000259" key="14">
    <source>
        <dbReference type="Pfam" id="PF02737"/>
    </source>
</evidence>
<dbReference type="CDD" id="cd06558">
    <property type="entry name" value="crotonase-like"/>
    <property type="match status" value="1"/>
</dbReference>
<evidence type="ECO:0000256" key="6">
    <source>
        <dbReference type="ARBA" id="ARBA00022963"/>
    </source>
</evidence>
<dbReference type="GO" id="GO:0006635">
    <property type="term" value="P:fatty acid beta-oxidation"/>
    <property type="evidence" value="ECO:0007669"/>
    <property type="project" value="UniProtKB-UniPathway"/>
</dbReference>
<evidence type="ECO:0000259" key="13">
    <source>
        <dbReference type="Pfam" id="PF00725"/>
    </source>
</evidence>
<dbReference type="EC" id="4.2.1.17" evidence="4"/>
<evidence type="ECO:0000256" key="4">
    <source>
        <dbReference type="ARBA" id="ARBA00012076"/>
    </source>
</evidence>
<keyword evidence="9" id="KW-0443">Lipid metabolism</keyword>
<dbReference type="SUPFAM" id="SSF48179">
    <property type="entry name" value="6-phosphogluconate dehydrogenase C-terminal domain-like"/>
    <property type="match status" value="2"/>
</dbReference>
<evidence type="ECO:0000256" key="5">
    <source>
        <dbReference type="ARBA" id="ARBA00022832"/>
    </source>
</evidence>
<sequence>MNMNHWKLDIVDELATLSLDVAGQSANLLSQEVLSEFDQLLRDLEGQPLRGLIIRSTKPSGFIAGADVREFERISDPARAAELARAGQLVFGRLARLPFPSAVAIHGFCLGGGLELALACTYRIARDDPGTRLGLPEVRLGIHPGFAGTLRLPPLVGDLAALDLMLTGRSVSAREARRLGLVDEIVPERHLLRAAAQFLRRRRPSRRAPWWRRAPGWAPLRPLVARLMARQVAKKANSEHYPAPYRILELWRQRAGEEREALSIGELLVARTSRNLVHVFLIGEELKREGRKHPHGIEQVHVVGAGVMGADIAMWAAYKGFRVSLQDRTPEILARATKRAHEFFKKQLKDARAVQEAMDRFMPDVEGHGLARADLVIEAIVEKVEAKRELFRTVEQRARPQALLATNTSSIPLETLAESLKDPARLVGLHFFNPVAKMQLVEIVRGAQTGEEALRRARAFGVALDRLPLDVKSSPGFLVNRILMPYLIEAVKMAEEGISIVHIDRAARAFGMPMGPIELADAVGLDICLSVAQMLAGPLGIEVPQRLAELVEQGVLGKKSNGGFYKYDAKGRLKRPRADKAPEIPITERLILRLLNEAVACLREGVVTEPSAVDAGMVYGTGFAPYLGGPMRYIESLGETGISHSLYRLAQEYGKRFAPDPGWTQPELFLRTAVRRP</sequence>
<dbReference type="GO" id="GO:0016509">
    <property type="term" value="F:long-chain (3S)-3-hydroxyacyl-CoA dehydrogenase (NAD+) activity"/>
    <property type="evidence" value="ECO:0007669"/>
    <property type="project" value="TreeGrafter"/>
</dbReference>
<accession>A0A1F6TK06</accession>
<comment type="caution">
    <text evidence="15">The sequence shown here is derived from an EMBL/GenBank/DDBJ whole genome shotgun (WGS) entry which is preliminary data.</text>
</comment>
<evidence type="ECO:0000313" key="15">
    <source>
        <dbReference type="EMBL" id="OGI45452.1"/>
    </source>
</evidence>
<dbReference type="GO" id="GO:0070403">
    <property type="term" value="F:NAD+ binding"/>
    <property type="evidence" value="ECO:0007669"/>
    <property type="project" value="InterPro"/>
</dbReference>
<organism evidence="15 16">
    <name type="scientific">Candidatus Muproteobacteria bacterium RBG_16_65_34</name>
    <dbReference type="NCBI Taxonomy" id="1817760"/>
    <lineage>
        <taxon>Bacteria</taxon>
        <taxon>Pseudomonadati</taxon>
        <taxon>Pseudomonadota</taxon>
        <taxon>Candidatus Muproteobacteria</taxon>
    </lineage>
</organism>
<dbReference type="InterPro" id="IPR006180">
    <property type="entry name" value="3-OHacyl-CoA_DH_CS"/>
</dbReference>
<comment type="catalytic activity">
    <reaction evidence="12">
        <text>a (3S)-3-hydroxyacyl-CoA + NAD(+) = a 3-oxoacyl-CoA + NADH + H(+)</text>
        <dbReference type="Rhea" id="RHEA:22432"/>
        <dbReference type="ChEBI" id="CHEBI:15378"/>
        <dbReference type="ChEBI" id="CHEBI:57318"/>
        <dbReference type="ChEBI" id="CHEBI:57540"/>
        <dbReference type="ChEBI" id="CHEBI:57945"/>
        <dbReference type="ChEBI" id="CHEBI:90726"/>
        <dbReference type="EC" id="1.1.1.35"/>
    </reaction>
</comment>
<keyword evidence="5" id="KW-0276">Fatty acid metabolism</keyword>
<evidence type="ECO:0000256" key="7">
    <source>
        <dbReference type="ARBA" id="ARBA00023002"/>
    </source>
</evidence>
<dbReference type="Pfam" id="PF00378">
    <property type="entry name" value="ECH_1"/>
    <property type="match status" value="1"/>
</dbReference>
<feature type="domain" description="3-hydroxyacyl-CoA dehydrogenase C-terminal" evidence="13">
    <location>
        <begin position="476"/>
        <end position="567"/>
    </location>
</feature>
<evidence type="ECO:0000256" key="1">
    <source>
        <dbReference type="ARBA" id="ARBA00005005"/>
    </source>
</evidence>
<dbReference type="SUPFAM" id="SSF52096">
    <property type="entry name" value="ClpP/crotonase"/>
    <property type="match status" value="1"/>
</dbReference>
<comment type="similarity">
    <text evidence="3">In the N-terminal section; belongs to the enoyl-CoA hydratase/isomerase family.</text>
</comment>
<dbReference type="InterPro" id="IPR029045">
    <property type="entry name" value="ClpP/crotonase-like_dom_sf"/>
</dbReference>
<dbReference type="Gene3D" id="3.40.50.720">
    <property type="entry name" value="NAD(P)-binding Rossmann-like Domain"/>
    <property type="match status" value="1"/>
</dbReference>
<dbReference type="PANTHER" id="PTHR43612:SF3">
    <property type="entry name" value="TRIFUNCTIONAL ENZYME SUBUNIT ALPHA, MITOCHONDRIAL"/>
    <property type="match status" value="1"/>
</dbReference>
<proteinExistence type="inferred from homology"/>
<evidence type="ECO:0000256" key="2">
    <source>
        <dbReference type="ARBA" id="ARBA00007005"/>
    </source>
</evidence>
<keyword evidence="7" id="KW-0560">Oxidoreductase</keyword>
<comment type="similarity">
    <text evidence="2">In the central section; belongs to the 3-hydroxyacyl-CoA dehydrogenase family.</text>
</comment>
<evidence type="ECO:0000256" key="12">
    <source>
        <dbReference type="ARBA" id="ARBA00049556"/>
    </source>
</evidence>
<dbReference type="AlphaFoldDB" id="A0A1F6TK06"/>
<dbReference type="InterPro" id="IPR001753">
    <property type="entry name" value="Enoyl-CoA_hydra/iso"/>
</dbReference>
<dbReference type="Pfam" id="PF00725">
    <property type="entry name" value="3HCDH"/>
    <property type="match status" value="2"/>
</dbReference>
<protein>
    <recommendedName>
        <fullName evidence="4">enoyl-CoA hydratase</fullName>
        <ecNumber evidence="4">4.2.1.17</ecNumber>
    </recommendedName>
</protein>
<dbReference type="InterPro" id="IPR006108">
    <property type="entry name" value="3HC_DH_C"/>
</dbReference>
<dbReference type="InterPro" id="IPR006176">
    <property type="entry name" value="3-OHacyl-CoA_DH_NAD-bd"/>
</dbReference>
<dbReference type="SUPFAM" id="SSF51735">
    <property type="entry name" value="NAD(P)-binding Rossmann-fold domains"/>
    <property type="match status" value="1"/>
</dbReference>
<dbReference type="Gene3D" id="1.10.1040.50">
    <property type="match status" value="1"/>
</dbReference>
<dbReference type="STRING" id="1817760.A2151_04775"/>
<feature type="domain" description="3-hydroxyacyl-CoA dehydrogenase C-terminal" evidence="13">
    <location>
        <begin position="586"/>
        <end position="658"/>
    </location>
</feature>
<dbReference type="FunFam" id="3.40.50.720:FF:000009">
    <property type="entry name" value="Fatty oxidation complex, alpha subunit"/>
    <property type="match status" value="1"/>
</dbReference>
<dbReference type="EMBL" id="MFSU01000105">
    <property type="protein sequence ID" value="OGI45452.1"/>
    <property type="molecule type" value="Genomic_DNA"/>
</dbReference>
<feature type="domain" description="3-hydroxyacyl-CoA dehydrogenase NAD binding" evidence="14">
    <location>
        <begin position="299"/>
        <end position="472"/>
    </location>
</feature>